<dbReference type="AlphaFoldDB" id="A0A438BQU9"/>
<reference evidence="1 2" key="1">
    <citation type="journal article" date="2018" name="PLoS Genet.">
        <title>Population sequencing reveals clonal diversity and ancestral inbreeding in the grapevine cultivar Chardonnay.</title>
        <authorList>
            <person name="Roach M.J."/>
            <person name="Johnson D.L."/>
            <person name="Bohlmann J."/>
            <person name="van Vuuren H.J."/>
            <person name="Jones S.J."/>
            <person name="Pretorius I.S."/>
            <person name="Schmidt S.A."/>
            <person name="Borneman A.R."/>
        </authorList>
    </citation>
    <scope>NUCLEOTIDE SEQUENCE [LARGE SCALE GENOMIC DNA]</scope>
    <source>
        <strain evidence="2">cv. Chardonnay</strain>
        <tissue evidence="1">Leaf</tissue>
    </source>
</reference>
<organism evidence="1 2">
    <name type="scientific">Vitis vinifera</name>
    <name type="common">Grape</name>
    <dbReference type="NCBI Taxonomy" id="29760"/>
    <lineage>
        <taxon>Eukaryota</taxon>
        <taxon>Viridiplantae</taxon>
        <taxon>Streptophyta</taxon>
        <taxon>Embryophyta</taxon>
        <taxon>Tracheophyta</taxon>
        <taxon>Spermatophyta</taxon>
        <taxon>Magnoliopsida</taxon>
        <taxon>eudicotyledons</taxon>
        <taxon>Gunneridae</taxon>
        <taxon>Pentapetalae</taxon>
        <taxon>rosids</taxon>
        <taxon>Vitales</taxon>
        <taxon>Vitaceae</taxon>
        <taxon>Viteae</taxon>
        <taxon>Vitis</taxon>
    </lineage>
</organism>
<protein>
    <submittedName>
        <fullName evidence="1">Uncharacterized protein</fullName>
    </submittedName>
</protein>
<evidence type="ECO:0000313" key="1">
    <source>
        <dbReference type="EMBL" id="RVW13250.1"/>
    </source>
</evidence>
<name>A0A438BQU9_VITVI</name>
<gene>
    <name evidence="1" type="ORF">CK203_111567</name>
</gene>
<proteinExistence type="predicted"/>
<comment type="caution">
    <text evidence="1">The sequence shown here is derived from an EMBL/GenBank/DDBJ whole genome shotgun (WGS) entry which is preliminary data.</text>
</comment>
<sequence length="95" mass="11031">MLMALNAKHKLSFFDGSISQPPPNDPFVGVCSRYNNMGHFLDSSYRFQRDVVDSLLYLDNAQAIWVDLRDQFHQSNAPHIFLDQAIVERFVLRFP</sequence>
<dbReference type="PANTHER" id="PTHR37610:SF97">
    <property type="entry name" value="RETROTRANSPOSON GAG DOMAIN-CONTAINING PROTEIN"/>
    <property type="match status" value="1"/>
</dbReference>
<dbReference type="Proteomes" id="UP000288805">
    <property type="component" value="Unassembled WGS sequence"/>
</dbReference>
<accession>A0A438BQU9</accession>
<evidence type="ECO:0000313" key="2">
    <source>
        <dbReference type="Proteomes" id="UP000288805"/>
    </source>
</evidence>
<dbReference type="PANTHER" id="PTHR37610">
    <property type="entry name" value="CCHC-TYPE DOMAIN-CONTAINING PROTEIN"/>
    <property type="match status" value="1"/>
</dbReference>
<dbReference type="EMBL" id="QGNW01002659">
    <property type="protein sequence ID" value="RVW13250.1"/>
    <property type="molecule type" value="Genomic_DNA"/>
</dbReference>